<evidence type="ECO:0000313" key="13">
    <source>
        <dbReference type="EMBL" id="PSC72872.1"/>
    </source>
</evidence>
<keyword evidence="3" id="KW-0378">Hydrolase</keyword>
<keyword evidence="5" id="KW-0067">ATP-binding</keyword>
<keyword evidence="4 13" id="KW-0347">Helicase</keyword>
<evidence type="ECO:0000259" key="11">
    <source>
        <dbReference type="PROSITE" id="PS51192"/>
    </source>
</evidence>
<dbReference type="InterPro" id="IPR052247">
    <property type="entry name" value="Meiotic_Crossover_Helicase"/>
</dbReference>
<reference evidence="13 14" key="1">
    <citation type="journal article" date="2018" name="Plant J.">
        <title>Genome sequences of Chlorella sorokiniana UTEX 1602 and Micractinium conductrix SAG 241.80: implications to maltose excretion by a green alga.</title>
        <authorList>
            <person name="Arriola M.B."/>
            <person name="Velmurugan N."/>
            <person name="Zhang Y."/>
            <person name="Plunkett M.H."/>
            <person name="Hondzo H."/>
            <person name="Barney B.M."/>
        </authorList>
    </citation>
    <scope>NUCLEOTIDE SEQUENCE [LARGE SCALE GENOMIC DNA]</scope>
    <source>
        <strain evidence="13 14">SAG 241.80</strain>
    </source>
</reference>
<feature type="domain" description="Helicase ATP-binding" evidence="11">
    <location>
        <begin position="1"/>
        <end position="184"/>
    </location>
</feature>
<comment type="catalytic activity">
    <reaction evidence="10">
        <text>ATP + H2O = ADP + phosphate + H(+)</text>
        <dbReference type="Rhea" id="RHEA:13065"/>
        <dbReference type="ChEBI" id="CHEBI:15377"/>
        <dbReference type="ChEBI" id="CHEBI:15378"/>
        <dbReference type="ChEBI" id="CHEBI:30616"/>
        <dbReference type="ChEBI" id="CHEBI:43474"/>
        <dbReference type="ChEBI" id="CHEBI:456216"/>
        <dbReference type="EC" id="5.6.2.4"/>
    </reaction>
</comment>
<evidence type="ECO:0000256" key="8">
    <source>
        <dbReference type="ARBA" id="ARBA00034617"/>
    </source>
</evidence>
<dbReference type="PROSITE" id="PS51192">
    <property type="entry name" value="HELICASE_ATP_BIND_1"/>
    <property type="match status" value="1"/>
</dbReference>
<keyword evidence="6" id="KW-0413">Isomerase</keyword>
<dbReference type="EMBL" id="LHPF02000009">
    <property type="protein sequence ID" value="PSC72872.1"/>
    <property type="molecule type" value="Genomic_DNA"/>
</dbReference>
<dbReference type="Pfam" id="PF02889">
    <property type="entry name" value="Sec63"/>
    <property type="match status" value="1"/>
</dbReference>
<evidence type="ECO:0000256" key="5">
    <source>
        <dbReference type="ARBA" id="ARBA00022840"/>
    </source>
</evidence>
<gene>
    <name evidence="13" type="ORF">C2E20_3897</name>
</gene>
<dbReference type="InterPro" id="IPR036388">
    <property type="entry name" value="WH-like_DNA-bd_sf"/>
</dbReference>
<dbReference type="FunFam" id="1.10.10.10:FF:000012">
    <property type="entry name" value="U5 small nuclear ribonucleoprotein helicase"/>
    <property type="match status" value="1"/>
</dbReference>
<dbReference type="OrthoDB" id="5575at2759"/>
<dbReference type="Proteomes" id="UP000239649">
    <property type="component" value="Unassembled WGS sequence"/>
</dbReference>
<keyword evidence="7" id="KW-0469">Meiosis</keyword>
<dbReference type="CDD" id="cd18795">
    <property type="entry name" value="SF2_C_Ski2"/>
    <property type="match status" value="1"/>
</dbReference>
<dbReference type="InterPro" id="IPR057842">
    <property type="entry name" value="WH_MER3"/>
</dbReference>
<evidence type="ECO:0000256" key="7">
    <source>
        <dbReference type="ARBA" id="ARBA00023254"/>
    </source>
</evidence>
<evidence type="ECO:0000256" key="3">
    <source>
        <dbReference type="ARBA" id="ARBA00022801"/>
    </source>
</evidence>
<evidence type="ECO:0000256" key="9">
    <source>
        <dbReference type="ARBA" id="ARBA00034808"/>
    </source>
</evidence>
<dbReference type="Gene3D" id="1.10.10.10">
    <property type="entry name" value="Winged helix-like DNA-binding domain superfamily/Winged helix DNA-binding domain"/>
    <property type="match status" value="1"/>
</dbReference>
<dbReference type="InterPro" id="IPR004179">
    <property type="entry name" value="Sec63-dom"/>
</dbReference>
<dbReference type="SMART" id="SM00490">
    <property type="entry name" value="HELICc"/>
    <property type="match status" value="1"/>
</dbReference>
<organism evidence="13 14">
    <name type="scientific">Micractinium conductrix</name>
    <dbReference type="NCBI Taxonomy" id="554055"/>
    <lineage>
        <taxon>Eukaryota</taxon>
        <taxon>Viridiplantae</taxon>
        <taxon>Chlorophyta</taxon>
        <taxon>core chlorophytes</taxon>
        <taxon>Trebouxiophyceae</taxon>
        <taxon>Chlorellales</taxon>
        <taxon>Chlorellaceae</taxon>
        <taxon>Chlorella clade</taxon>
        <taxon>Micractinium</taxon>
    </lineage>
</organism>
<evidence type="ECO:0000313" key="14">
    <source>
        <dbReference type="Proteomes" id="UP000239649"/>
    </source>
</evidence>
<dbReference type="InterPro" id="IPR014001">
    <property type="entry name" value="Helicase_ATP-bd"/>
</dbReference>
<dbReference type="SUPFAM" id="SSF52540">
    <property type="entry name" value="P-loop containing nucleoside triphosphate hydrolases"/>
    <property type="match status" value="2"/>
</dbReference>
<proteinExistence type="inferred from homology"/>
<evidence type="ECO:0000256" key="2">
    <source>
        <dbReference type="ARBA" id="ARBA00022741"/>
    </source>
</evidence>
<dbReference type="PANTHER" id="PTHR47835">
    <property type="entry name" value="HFM1, ATP DEPENDENT DNA HELICASE HOMOLOG"/>
    <property type="match status" value="1"/>
</dbReference>
<evidence type="ECO:0000256" key="4">
    <source>
        <dbReference type="ARBA" id="ARBA00022806"/>
    </source>
</evidence>
<dbReference type="FunFam" id="3.40.50.300:FF:001076">
    <property type="entry name" value="ATP-dependent DNA helicase MER3"/>
    <property type="match status" value="1"/>
</dbReference>
<dbReference type="STRING" id="554055.A0A2P6VFK8"/>
<protein>
    <recommendedName>
        <fullName evidence="9">DNA 3'-5' helicase</fullName>
        <ecNumber evidence="9">5.6.2.4</ecNumber>
    </recommendedName>
</protein>
<keyword evidence="2" id="KW-0547">Nucleotide-binding</keyword>
<dbReference type="Pfam" id="PF00271">
    <property type="entry name" value="Helicase_C"/>
    <property type="match status" value="1"/>
</dbReference>
<dbReference type="Gene3D" id="1.10.3380.10">
    <property type="entry name" value="Sec63 N-terminal domain-like domain"/>
    <property type="match status" value="1"/>
</dbReference>
<dbReference type="InterPro" id="IPR011545">
    <property type="entry name" value="DEAD/DEAH_box_helicase_dom"/>
</dbReference>
<dbReference type="InterPro" id="IPR001650">
    <property type="entry name" value="Helicase_C-like"/>
</dbReference>
<comment type="catalytic activity">
    <reaction evidence="8">
        <text>Couples ATP hydrolysis with the unwinding of duplex DNA by translocating in the 3'-5' direction.</text>
        <dbReference type="EC" id="5.6.2.4"/>
    </reaction>
</comment>
<evidence type="ECO:0000256" key="6">
    <source>
        <dbReference type="ARBA" id="ARBA00023235"/>
    </source>
</evidence>
<dbReference type="GO" id="GO:0043138">
    <property type="term" value="F:3'-5' DNA helicase activity"/>
    <property type="evidence" value="ECO:0007669"/>
    <property type="project" value="UniProtKB-EC"/>
</dbReference>
<dbReference type="GO" id="GO:0007131">
    <property type="term" value="P:reciprocal meiotic recombination"/>
    <property type="evidence" value="ECO:0007669"/>
    <property type="project" value="UniProtKB-ARBA"/>
</dbReference>
<dbReference type="GO" id="GO:0016787">
    <property type="term" value="F:hydrolase activity"/>
    <property type="evidence" value="ECO:0007669"/>
    <property type="project" value="UniProtKB-KW"/>
</dbReference>
<evidence type="ECO:0000256" key="1">
    <source>
        <dbReference type="ARBA" id="ARBA00010140"/>
    </source>
</evidence>
<name>A0A2P6VFK8_9CHLO</name>
<comment type="similarity">
    <text evidence="1">Belongs to the helicase family. SKI2 subfamily.</text>
</comment>
<accession>A0A2P6VFK8</accession>
<dbReference type="Pfam" id="PF00270">
    <property type="entry name" value="DEAD"/>
    <property type="match status" value="1"/>
</dbReference>
<feature type="domain" description="Helicase C-terminal" evidence="12">
    <location>
        <begin position="214"/>
        <end position="419"/>
    </location>
</feature>
<evidence type="ECO:0000259" key="12">
    <source>
        <dbReference type="PROSITE" id="PS51194"/>
    </source>
</evidence>
<comment type="caution">
    <text evidence="13">The sequence shown here is derived from an EMBL/GenBank/DDBJ whole genome shotgun (WGS) entry which is preliminary data.</text>
</comment>
<dbReference type="SMART" id="SM00487">
    <property type="entry name" value="DEXDc"/>
    <property type="match status" value="1"/>
</dbReference>
<dbReference type="PANTHER" id="PTHR47835:SF3">
    <property type="entry name" value="HELICASE FOR MEIOSIS 1"/>
    <property type="match status" value="1"/>
</dbReference>
<dbReference type="GO" id="GO:0005524">
    <property type="term" value="F:ATP binding"/>
    <property type="evidence" value="ECO:0007669"/>
    <property type="project" value="UniProtKB-KW"/>
</dbReference>
<sequence length="739" mass="80574">MSRAKEACTQPCKTVLMELAILRLLSANIAPNGAFAHKPGHLKAIYLAPARALVQEKVRDWGERFGPLGVTCRELTGDTGHEGMDSLDTADIIAATPEKLDAVTRGGMRFFSDIGLVLIDEVHLLSESRGASLEAVIARIKVVSRLPEMRGQPISSVRFVAVSATIPNLQDLAEWLAVPPQGIKCFGEEMRPVKLRTVVRGYNPTKTDFLFERRLNDHISQVVADFSSGRPSLVFCSSRRGTSDTALQLVKDAGRSGRGSPYVRDAQQAARLAAAAGGLRDTSLRECLAAGVGYHHAAMEPADREVVERLFIAQDLQVLCTTSTLAMGVNLPARLVVLKGTRRYIGSEAEHSSGYQEYERSTCLQMVGRAGRPQYDTEGVAVIMTERQNVRRYEQLVGGSELVESTLKQVLSEALCAEITLRTISDVSQAVEWLRSTYLYVRAKRSPDTYGMPRQPNGEALDRWLRDKLVLSTVQELAKHGMVRLHDDGFSLEPLPPGQIMAERYIRFKTMVSLGGAPSGAAMPDLLKIVAGSAELSSIKLRRSEKKILNESNKAGGTRHPLINPEKPGKLLERVATGADKIYVLINEGLSDTPSDKLDFSLRQFKMAAAAAVKQQLEDNWSNSRQHNVFPLAQIDYIMRRKRAQQGLTVTQAPAASGRLTCRVVGVAEQTGKYHLRCNTGLLKGTYGGGEVLRPAPAESAAELNFAADADSSEAPLVTLTAAVNAELLVTAGGKRRRT</sequence>
<dbReference type="Gene3D" id="3.40.50.300">
    <property type="entry name" value="P-loop containing nucleotide triphosphate hydrolases"/>
    <property type="match status" value="2"/>
</dbReference>
<dbReference type="PROSITE" id="PS51194">
    <property type="entry name" value="HELICASE_CTER"/>
    <property type="match status" value="1"/>
</dbReference>
<dbReference type="EC" id="5.6.2.4" evidence="9"/>
<dbReference type="AlphaFoldDB" id="A0A2P6VFK8"/>
<dbReference type="GO" id="GO:0003676">
    <property type="term" value="F:nucleic acid binding"/>
    <property type="evidence" value="ECO:0007669"/>
    <property type="project" value="InterPro"/>
</dbReference>
<keyword evidence="14" id="KW-1185">Reference proteome</keyword>
<evidence type="ECO:0000256" key="10">
    <source>
        <dbReference type="ARBA" id="ARBA00048988"/>
    </source>
</evidence>
<dbReference type="Pfam" id="PF23445">
    <property type="entry name" value="WHD_SNRNP200"/>
    <property type="match status" value="1"/>
</dbReference>
<dbReference type="InterPro" id="IPR027417">
    <property type="entry name" value="P-loop_NTPase"/>
</dbReference>